<name>A0A369A917_9FLAO</name>
<dbReference type="Proteomes" id="UP000253517">
    <property type="component" value="Unassembled WGS sequence"/>
</dbReference>
<dbReference type="Gene3D" id="1.10.540.10">
    <property type="entry name" value="Acyl-CoA dehydrogenase/oxidase, N-terminal domain"/>
    <property type="match status" value="1"/>
</dbReference>
<sequence length="333" mass="37292">MFDYKPFKLDKPELLQVYTNGLLPSGWKEHLFSGGWFKIFLPQSLGGFELPLSEGLDVLYHTAAVQGSLGWRVNLGAGAGYFAGSMPETLASQIFRPDKVLISGSGATTGSAIRKGDFWLLNGTWNFCTGADIATAFTVNALLEDGTYRTFVLPPQQVIVHTHWPYLAMKATATFTIEAKDVKIPESFAFTIGTIQPYTNYPLYRLDFSSFARFCMSASLLGMAHCFLQHVSEFLSYEHISPNDELNNLSHATQHWRNDLYTLADQVYASLSSQSIVSAEDSVRRLTSKYKNLIEQLSFKIVQICGMSIFQSHSLPFQAAMDLWLAGKHFLYR</sequence>
<dbReference type="GO" id="GO:0050660">
    <property type="term" value="F:flavin adenine dinucleotide binding"/>
    <property type="evidence" value="ECO:0007669"/>
    <property type="project" value="InterPro"/>
</dbReference>
<reference evidence="1 2" key="1">
    <citation type="submission" date="2018-07" db="EMBL/GenBank/DDBJ databases">
        <title>Genomic Encyclopedia of Type Strains, Phase IV (KMG-IV): sequencing the most valuable type-strain genomes for metagenomic binning, comparative biology and taxonomic classification.</title>
        <authorList>
            <person name="Goeker M."/>
        </authorList>
    </citation>
    <scope>NUCLEOTIDE SEQUENCE [LARGE SCALE GENOMIC DNA]</scope>
    <source>
        <strain evidence="1 2">DSM 21410</strain>
    </source>
</reference>
<evidence type="ECO:0000313" key="1">
    <source>
        <dbReference type="EMBL" id="RCX05635.1"/>
    </source>
</evidence>
<organism evidence="1 2">
    <name type="scientific">Schleiferia thermophila</name>
    <dbReference type="NCBI Taxonomy" id="884107"/>
    <lineage>
        <taxon>Bacteria</taxon>
        <taxon>Pseudomonadati</taxon>
        <taxon>Bacteroidota</taxon>
        <taxon>Flavobacteriia</taxon>
        <taxon>Flavobacteriales</taxon>
        <taxon>Schleiferiaceae</taxon>
        <taxon>Schleiferia</taxon>
    </lineage>
</organism>
<proteinExistence type="predicted"/>
<dbReference type="RefSeq" id="WP_114365913.1">
    <property type="nucleotide sequence ID" value="NZ_BHZF01000001.1"/>
</dbReference>
<accession>A0A369A917</accession>
<gene>
    <name evidence="1" type="ORF">DES35_101923</name>
</gene>
<dbReference type="InterPro" id="IPR009100">
    <property type="entry name" value="AcylCoA_DH/oxidase_NM_dom_sf"/>
</dbReference>
<protein>
    <submittedName>
        <fullName evidence="1">Alkylation response protein AidB-like acyl-CoA dehydrogenase</fullName>
    </submittedName>
</protein>
<dbReference type="Gene3D" id="2.40.110.10">
    <property type="entry name" value="Butyryl-CoA Dehydrogenase, subunit A, domain 2"/>
    <property type="match status" value="1"/>
</dbReference>
<dbReference type="InterPro" id="IPR037069">
    <property type="entry name" value="AcylCoA_DH/ox_N_sf"/>
</dbReference>
<dbReference type="GO" id="GO:0016627">
    <property type="term" value="F:oxidoreductase activity, acting on the CH-CH group of donors"/>
    <property type="evidence" value="ECO:0007669"/>
    <property type="project" value="InterPro"/>
</dbReference>
<comment type="caution">
    <text evidence="1">The sequence shown here is derived from an EMBL/GenBank/DDBJ whole genome shotgun (WGS) entry which is preliminary data.</text>
</comment>
<dbReference type="EMBL" id="QPJS01000001">
    <property type="protein sequence ID" value="RCX05635.1"/>
    <property type="molecule type" value="Genomic_DNA"/>
</dbReference>
<dbReference type="InterPro" id="IPR046373">
    <property type="entry name" value="Acyl-CoA_Oxase/DH_mid-dom_sf"/>
</dbReference>
<dbReference type="SUPFAM" id="SSF56645">
    <property type="entry name" value="Acyl-CoA dehydrogenase NM domain-like"/>
    <property type="match status" value="1"/>
</dbReference>
<dbReference type="AlphaFoldDB" id="A0A369A917"/>
<evidence type="ECO:0000313" key="2">
    <source>
        <dbReference type="Proteomes" id="UP000253517"/>
    </source>
</evidence>
<keyword evidence="2" id="KW-1185">Reference proteome</keyword>